<feature type="compositionally biased region" description="Polar residues" evidence="5">
    <location>
        <begin position="807"/>
        <end position="839"/>
    </location>
</feature>
<feature type="compositionally biased region" description="Polar residues" evidence="5">
    <location>
        <begin position="3707"/>
        <end position="3729"/>
    </location>
</feature>
<feature type="compositionally biased region" description="Polar residues" evidence="5">
    <location>
        <begin position="3812"/>
        <end position="3834"/>
    </location>
</feature>
<feature type="region of interest" description="Disordered" evidence="5">
    <location>
        <begin position="1425"/>
        <end position="1490"/>
    </location>
</feature>
<feature type="compositionally biased region" description="Polar residues" evidence="5">
    <location>
        <begin position="2943"/>
        <end position="2967"/>
    </location>
</feature>
<dbReference type="InterPro" id="IPR000421">
    <property type="entry name" value="FA58C"/>
</dbReference>
<feature type="domain" description="F5/8 type C" evidence="6">
    <location>
        <begin position="4708"/>
        <end position="4852"/>
    </location>
</feature>
<dbReference type="Pfam" id="PF00754">
    <property type="entry name" value="F5_F8_type_C"/>
    <property type="match status" value="6"/>
</dbReference>
<dbReference type="CDD" id="cd19941">
    <property type="entry name" value="TIL"/>
    <property type="match status" value="1"/>
</dbReference>
<evidence type="ECO:0000256" key="2">
    <source>
        <dbReference type="ARBA" id="ARBA00022525"/>
    </source>
</evidence>
<dbReference type="Proteomes" id="UP001164746">
    <property type="component" value="Chromosome 7"/>
</dbReference>
<feature type="compositionally biased region" description="Polar residues" evidence="5">
    <location>
        <begin position="1156"/>
        <end position="1167"/>
    </location>
</feature>
<feature type="compositionally biased region" description="Polar residues" evidence="5">
    <location>
        <begin position="1214"/>
        <end position="1226"/>
    </location>
</feature>
<keyword evidence="2" id="KW-0964">Secreted</keyword>
<feature type="compositionally biased region" description="Polar residues" evidence="5">
    <location>
        <begin position="3859"/>
        <end position="3869"/>
    </location>
</feature>
<feature type="compositionally biased region" description="Polar residues" evidence="5">
    <location>
        <begin position="196"/>
        <end position="207"/>
    </location>
</feature>
<feature type="compositionally biased region" description="Polar residues" evidence="5">
    <location>
        <begin position="1472"/>
        <end position="1482"/>
    </location>
</feature>
<feature type="compositionally biased region" description="Polar residues" evidence="5">
    <location>
        <begin position="2862"/>
        <end position="2873"/>
    </location>
</feature>
<dbReference type="PANTHER" id="PTHR24543">
    <property type="entry name" value="MULTICOPPER OXIDASE-RELATED"/>
    <property type="match status" value="1"/>
</dbReference>
<feature type="compositionally biased region" description="Low complexity" evidence="5">
    <location>
        <begin position="2818"/>
        <end position="2848"/>
    </location>
</feature>
<dbReference type="PANTHER" id="PTHR24543:SF325">
    <property type="entry name" value="F5_8 TYPE C DOMAIN-CONTAINING PROTEIN"/>
    <property type="match status" value="1"/>
</dbReference>
<feature type="domain" description="F5/8 type C" evidence="6">
    <location>
        <begin position="2016"/>
        <end position="2163"/>
    </location>
</feature>
<feature type="compositionally biased region" description="Low complexity" evidence="5">
    <location>
        <begin position="1099"/>
        <end position="1115"/>
    </location>
</feature>
<feature type="region of interest" description="Disordered" evidence="5">
    <location>
        <begin position="2571"/>
        <end position="2603"/>
    </location>
</feature>
<feature type="compositionally biased region" description="Polar residues" evidence="5">
    <location>
        <begin position="1175"/>
        <end position="1202"/>
    </location>
</feature>
<feature type="region of interest" description="Disordered" evidence="5">
    <location>
        <begin position="4544"/>
        <end position="4601"/>
    </location>
</feature>
<feature type="region of interest" description="Disordered" evidence="5">
    <location>
        <begin position="858"/>
        <end position="1140"/>
    </location>
</feature>
<feature type="domain" description="F5/8 type C" evidence="6">
    <location>
        <begin position="2231"/>
        <end position="2394"/>
    </location>
</feature>
<feature type="region of interest" description="Disordered" evidence="5">
    <location>
        <begin position="2174"/>
        <end position="2209"/>
    </location>
</feature>
<feature type="compositionally biased region" description="Polar residues" evidence="5">
    <location>
        <begin position="781"/>
        <end position="799"/>
    </location>
</feature>
<dbReference type="InterPro" id="IPR025155">
    <property type="entry name" value="WxxW_domain"/>
</dbReference>
<feature type="compositionally biased region" description="Polar residues" evidence="5">
    <location>
        <begin position="858"/>
        <end position="931"/>
    </location>
</feature>
<dbReference type="Pfam" id="PF13330">
    <property type="entry name" value="Mucin2_WxxW"/>
    <property type="match status" value="17"/>
</dbReference>
<evidence type="ECO:0000259" key="6">
    <source>
        <dbReference type="PROSITE" id="PS50022"/>
    </source>
</evidence>
<feature type="compositionally biased region" description="Low complexity" evidence="5">
    <location>
        <begin position="3071"/>
        <end position="3094"/>
    </location>
</feature>
<feature type="compositionally biased region" description="Polar residues" evidence="5">
    <location>
        <begin position="1436"/>
        <end position="1451"/>
    </location>
</feature>
<feature type="non-terminal residue" evidence="7">
    <location>
        <position position="1"/>
    </location>
</feature>
<feature type="compositionally biased region" description="Polar residues" evidence="5">
    <location>
        <begin position="1120"/>
        <end position="1140"/>
    </location>
</feature>
<feature type="compositionally biased region" description="Polar residues" evidence="5">
    <location>
        <begin position="2193"/>
        <end position="2209"/>
    </location>
</feature>
<feature type="compositionally biased region" description="Low complexity" evidence="5">
    <location>
        <begin position="2995"/>
        <end position="3006"/>
    </location>
</feature>
<feature type="compositionally biased region" description="Low complexity" evidence="5">
    <location>
        <begin position="1294"/>
        <end position="1307"/>
    </location>
</feature>
<feature type="compositionally biased region" description="Low complexity" evidence="5">
    <location>
        <begin position="1077"/>
        <end position="1091"/>
    </location>
</feature>
<feature type="region of interest" description="Disordered" evidence="5">
    <location>
        <begin position="3383"/>
        <end position="3406"/>
    </location>
</feature>
<evidence type="ECO:0000256" key="5">
    <source>
        <dbReference type="SAM" id="MobiDB-lite"/>
    </source>
</evidence>
<proteinExistence type="predicted"/>
<dbReference type="PROSITE" id="PS01285">
    <property type="entry name" value="FA58C_1"/>
    <property type="match status" value="4"/>
</dbReference>
<feature type="region of interest" description="Disordered" evidence="5">
    <location>
        <begin position="767"/>
        <end position="839"/>
    </location>
</feature>
<feature type="compositionally biased region" description="Polar residues" evidence="5">
    <location>
        <begin position="3742"/>
        <end position="3799"/>
    </location>
</feature>
<dbReference type="PROSITE" id="PS01286">
    <property type="entry name" value="FA58C_2"/>
    <property type="match status" value="1"/>
</dbReference>
<feature type="region of interest" description="Disordered" evidence="5">
    <location>
        <begin position="2818"/>
        <end position="2888"/>
    </location>
</feature>
<feature type="region of interest" description="Disordered" evidence="5">
    <location>
        <begin position="3555"/>
        <end position="3611"/>
    </location>
</feature>
<reference evidence="7" key="1">
    <citation type="submission" date="2022-11" db="EMBL/GenBank/DDBJ databases">
        <title>Centuries of genome instability and evolution in soft-shell clam transmissible cancer (bioRxiv).</title>
        <authorList>
            <person name="Hart S.F.M."/>
            <person name="Yonemitsu M.A."/>
            <person name="Giersch R.M."/>
            <person name="Beal B.F."/>
            <person name="Arriagada G."/>
            <person name="Davis B.W."/>
            <person name="Ostrander E.A."/>
            <person name="Goff S.P."/>
            <person name="Metzger M.J."/>
        </authorList>
    </citation>
    <scope>NUCLEOTIDE SEQUENCE</scope>
    <source>
        <strain evidence="7">MELC-2E11</strain>
        <tissue evidence="7">Siphon/mantle</tissue>
    </source>
</reference>
<dbReference type="Gene3D" id="2.60.120.260">
    <property type="entry name" value="Galactose-binding domain-like"/>
    <property type="match status" value="8"/>
</dbReference>
<keyword evidence="3" id="KW-0732">Signal</keyword>
<evidence type="ECO:0000256" key="4">
    <source>
        <dbReference type="ARBA" id="ARBA00023180"/>
    </source>
</evidence>
<feature type="compositionally biased region" description="Low complexity" evidence="5">
    <location>
        <begin position="2874"/>
        <end position="2888"/>
    </location>
</feature>
<keyword evidence="8" id="KW-1185">Reference proteome</keyword>
<dbReference type="InterPro" id="IPR008979">
    <property type="entry name" value="Galactose-bd-like_sf"/>
</dbReference>
<feature type="region of interest" description="Disordered" evidence="5">
    <location>
        <begin position="3420"/>
        <end position="3452"/>
    </location>
</feature>
<feature type="region of interest" description="Disordered" evidence="5">
    <location>
        <begin position="2917"/>
        <end position="2971"/>
    </location>
</feature>
<dbReference type="SMART" id="SM00231">
    <property type="entry name" value="FA58C"/>
    <property type="match status" value="7"/>
</dbReference>
<organism evidence="7 8">
    <name type="scientific">Mya arenaria</name>
    <name type="common">Soft-shell clam</name>
    <dbReference type="NCBI Taxonomy" id="6604"/>
    <lineage>
        <taxon>Eukaryota</taxon>
        <taxon>Metazoa</taxon>
        <taxon>Spiralia</taxon>
        <taxon>Lophotrochozoa</taxon>
        <taxon>Mollusca</taxon>
        <taxon>Bivalvia</taxon>
        <taxon>Autobranchia</taxon>
        <taxon>Heteroconchia</taxon>
        <taxon>Euheterodonta</taxon>
        <taxon>Imparidentia</taxon>
        <taxon>Neoheterodontei</taxon>
        <taxon>Myida</taxon>
        <taxon>Myoidea</taxon>
        <taxon>Myidae</taxon>
        <taxon>Mya</taxon>
    </lineage>
</organism>
<feature type="compositionally biased region" description="Polar residues" evidence="5">
    <location>
        <begin position="4356"/>
        <end position="4376"/>
    </location>
</feature>
<feature type="compositionally biased region" description="Polar residues" evidence="5">
    <location>
        <begin position="3433"/>
        <end position="3452"/>
    </location>
</feature>
<feature type="compositionally biased region" description="Low complexity" evidence="5">
    <location>
        <begin position="767"/>
        <end position="779"/>
    </location>
</feature>
<feature type="compositionally biased region" description="Polar residues" evidence="5">
    <location>
        <begin position="987"/>
        <end position="1076"/>
    </location>
</feature>
<feature type="region of interest" description="Disordered" evidence="5">
    <location>
        <begin position="1805"/>
        <end position="1829"/>
    </location>
</feature>
<feature type="region of interest" description="Disordered" evidence="5">
    <location>
        <begin position="3658"/>
        <end position="3891"/>
    </location>
</feature>
<feature type="domain" description="F5/8 type C" evidence="6">
    <location>
        <begin position="1645"/>
        <end position="1799"/>
    </location>
</feature>
<feature type="compositionally biased region" description="Polar residues" evidence="5">
    <location>
        <begin position="939"/>
        <end position="952"/>
    </location>
</feature>
<dbReference type="PROSITE" id="PS50022">
    <property type="entry name" value="FA58C_3"/>
    <property type="match status" value="7"/>
</dbReference>
<evidence type="ECO:0000256" key="3">
    <source>
        <dbReference type="ARBA" id="ARBA00022729"/>
    </source>
</evidence>
<feature type="compositionally biased region" description="Polar residues" evidence="5">
    <location>
        <begin position="4383"/>
        <end position="4431"/>
    </location>
</feature>
<feature type="domain" description="F5/8 type C" evidence="6">
    <location>
        <begin position="1832"/>
        <end position="1981"/>
    </location>
</feature>
<feature type="domain" description="F5/8 type C" evidence="6">
    <location>
        <begin position="2420"/>
        <end position="2558"/>
    </location>
</feature>
<evidence type="ECO:0000256" key="1">
    <source>
        <dbReference type="ARBA" id="ARBA00004613"/>
    </source>
</evidence>
<feature type="region of interest" description="Disordered" evidence="5">
    <location>
        <begin position="2995"/>
        <end position="3046"/>
    </location>
</feature>
<protein>
    <submittedName>
        <fullName evidence="7">MFGM-like protein</fullName>
    </submittedName>
</protein>
<feature type="region of interest" description="Disordered" evidence="5">
    <location>
        <begin position="3241"/>
        <end position="3279"/>
    </location>
</feature>
<feature type="compositionally biased region" description="Polar residues" evidence="5">
    <location>
        <begin position="3261"/>
        <end position="3273"/>
    </location>
</feature>
<feature type="region of interest" description="Disordered" evidence="5">
    <location>
        <begin position="1156"/>
        <end position="1321"/>
    </location>
</feature>
<feature type="region of interest" description="Disordered" evidence="5">
    <location>
        <begin position="4356"/>
        <end position="4436"/>
    </location>
</feature>
<sequence>MLQVYVPTAITMRISYISNIILFSVISYCDQHQVKRTGVCTGTPPPVSSTVTSSVTVSTPIFTASPTVPTMTAKCVQNGSTAWMSVSVPTPYNQGDVDSIRNLRSQYTFCDASQMTAIECRVVGTTTSSAAAGQRVFCDLRNGLKCYHSDQNPGEQCHNYEVRVTCDCSLPHTTTVAPNTLPTGSPTPRRMDLGTSTTTLHPNQTFVTPPKPPSTSTECKEPGWTNWMNSVKPVDGNDIEFLPGLVKSFGFCREDQIAYTQCRRVSDKLSFDDTEDLQTVCSTKAGFACYGSNQPDGRCDDYEFRVYCQCENSVCDKQLISDVRSVGDTQFTASTSVSSSTAAMARLDSVSGWRAASGDRTPWVQVNFQEPVTVAGVITQAVKVFEGNTGGSGDVQHILLEEIRAVCVRLSPIEFTGAPALRFDILGCRKHSKFLFYIHFYTAGCRKHSKIFTNVYLHTALQLTRNISINSFINNLNLISHTTICPNTNSVNILKTHSNVVSLSIKYHISILVPLTPLTTTTPMPTLSGHVTGVTTVSSNITTPMPFICVPGWTPFISVDTPGALNTWEKSGPGDTEPITELRNLYGFCAYPTGIQCRTKFDKLPYTMSLDFDTVCNLEKGFECLNSAQDGMECGDYEVSFQCDCGTTSQIPTTISNVTGTPSPPKPACGWTNFINSYPRTPTSTGDYETIHNVRMKYEFCEFPVRIECRDTETKKDYRTISQAGVSCDVNRGLVCEDNGQSGGKCKDYEVRLYCVDACSSTINPTGHATGTTTLTPPGQSFRTPTLTSPGHGNGTPTLVPTDKANRTPSMTTAGKVTATPTLKPPGQSTDTPTYTPPGQSSGTLTLAPPGMTTGIQTLTPTGKTSGTPTLTKPRQGTDYPTLTPTDQVTGTPTLTPTGNIIGTPTMTPPSKATDTTTLTPPGQRIGTPTLTPAYKINGTPTMTPTGQHTGSPTLTTTGKVNGTPTMTTTGKATDTTTLTPPGQRTSPPTLTTTGKVNGTPTMTPPDQGTDTTTLTPPGISSRTPTLTPPRMSSGTPTLTPTGKANGTATMTPPGTHTDTPTLTPPSKATDTPSLKPTSGQTTGTQTLTPTMKPPGKVTGTPTLTQPGQGTATPTLKPPGQSSGTPTLTSPGKATGTPTLISQGIATGKQTVTPTLIPQSKASGTPTLTPPGLVNGTTLSLTSQAPGSSTLKPPGKITNTPTLAPPGQAKGTPTFISQGIATGTPTVTPPEKANGTPTLIPQSQATGTPTLTPPGTQTLSPTGQVRGSTGTPTLTPTSHVTRIPTLTPPEHDTGTPTLTTPTITPTRSGPPIPPGTGTPTFTPPYNLICKEGWTDWINLGNPAKSEGDFETYKNIQGYPNTCEEVVAAECQIASTGQNYMYSGQAVSCSPEGLMCEDGPSQKCVDYKIKFFCSCPLERTTPRVTTIVKPPPGVGSVTPTMTPPGVSSGTPTMTPPGVGSGTPTMTPPGVGSGSPTMTPPSQKTGVPTMTPPSVTGVPGTTGHYNCTQGWTSAMSVTTSAITGDELETISDLRRKYEFCDDEMIVSIRCADLISEKTAEELGQKVTCDMIQGLICKGADQAGGKCADYTVQLYCDCEAPLMTTTLAPPIIPGGTPELRPPYHEQVTPTLKPNLHPGESPVTPRKSCDMPLGVTDRQIVSDSQLSASTSFNFSYEATNGRLMQQPSGTNGGAWMPRFFDTQQFIQVDFGHPEKISGVVTQGRQDTDQWVESFLIETSLDGIHWYKYLDRDSKKAYTIFPANFDRNTAVKSFFDREVDAQYLRIVPMTWKGKIALRFDVLSCYGRSKTQPPGHYTTERPTVTTPTSVEPTPPPLCLEPMGIDNPMLVKDGQLTSSSNLDSMHGAAAGRLYNEFTGWAPVSTSGKQWLQVDLLEPRYVSGILTQGIPDKDMWSVQYVVSFSNDGNTFTAYSEKNGGLPMVFNANNDRNSIVKMMFNRNIVGRYVRVTPIEGGWAGIGLRFNLIGCFNISTTAPPMTTQTVVPPTLSFALPNMTTQIIPVCTIPMGIGNRYTIGANQISASSSLDIEPISSWSSGIKLPWTPVPTDPHPYVQVDFLEPKALSGVLIQGSPYKSEWVTSYQVYISLDGNTWTPYSDIVNAKIPTTFKGNNDNTGQVTNLFNRNIYGRFIRIYAISFHTAATMIFEVFGCNPSEAVNMTTTESPSGVSTLTPTVSPPAGSKNTPTITPPSRTGTPNTQGFGQTVSFTTPTYVAPPTVCLTPMGLEYTRTVFDHQITSSSKINELTGASEGRIHSNSSWIPSRKVSITMHSLPYFSHNDSSPWIQVNFEKPKLLSGILIQGENGGQRWVTKYTVDFSMDGNTFYPYTLLLGDSKPVVFSGNNDSNSLVRQLFNRNVTAQYIRIHPKEWHGNAAAIRFNIIGCNPDSPQTPTVTTLSPSVTTPTNGTVCTVPMGVANTLIVKDQQLSASSSKDMFSGAERSRFDAQKDGSFYGGWVAGENNMKQYIQVDFLAPYYVGGIKTEGRSDKDQWVTQYEIYYSTDGKHYSALPKSFLDSSPMVFAANKDSGTPVTNLIHPVEWHNAIAVRFEVLGCMSPSRSRLSTTALPTTPTSQMSVTGTRPLGTGSTTGTTPASSVSPTACAYWTPWVSASKPDKEGEYESAWQLKQLVTFCDYQYVQQTECRTTGTHIPYDQTGENGVICNNDLKGLLCYAKNQTDGSCLDYEIRVFCDECASTPAVTTPAPMTCNPRWLPWINHMTPTNELSYVEHEFMSLQKQQELCFDGKITRIECQTIYGVSFHSAGSIGSTCEILSGLTCKNSDNYPVPCDDFQVRYYCDCAPRQTLHQNQTGFSSGTPTITPTGYTGTGTPTTTSPGYSETVTSTIRPPGYTGIATPTQKPDVNNNGTPTITPPGNTSTGTPTITPPGYTGTGFPTITPTGDIGTGSPTITPTGDTGTGTPTVRPPGYTGTGTPTQKPGRNDNGTLTLSPPGNTGTDSPTITPPDYTGTGSPTITPTGDIGTGSPTITPTGDTGTGTPTVRPPGYTGSVTPTQKPGRNDNGTLTLSPPGNTGTGSPTITPPVYNGTGTSTITPTGSTGFGTQTITPTSNTGTGTLSITSTNYTGTSTRTERPPGYTGTPTLIPPGYTGKGSQSITPPGYTGTGTPTLPPTVTPTTCAIVTKWSSWVNRHTPDATTDEIESMTAAEKLTFCGLGKIIAVECKTIDNIPSYSAGDFGFKCDITNGATCVAMDNFPIGCQDYMIRYQCREQICGETTTTSQTTDGTGTGTFSPKVPSKNTPTLTPSGGSTATPTAVPTTVCATTTRWSSWLNRDKPTTGEGDKEVMTGEEKQKFCPSGAIATVECASIDGVPSYQSMDIVDCNPITGVFCDNSVNMGMCADYMIRYQCEETTCTGPTLPPTTQSQSTLTTPQFSRTTTSPGQGVILTTYTHTETTHTGTVSTFKPPKFASSTAHPNTSGNQTPTQSPSLICETKNRWSMWIDRSTPGINGTGDHEYMTTTELQRFCARGTISGVECQTFDGTNFDKTPDFVTCTMENGLVCDGAENFPITCMDYKMRYECIEEICQTPTGLPSSAAGTPTAHPSSVTGGVPTVRPPGSYTGTPTLQPPGVTGQPTARPPNATGGVPTETPKVFYTGTPTMHPTGVSGEPTDHPQNASGGVPTVTHKALYTDTQTMQPTGVSGEPTARPPNATGGVPTETPKRSYTDIPTMHPTGVSREPTALPPNSSGGVPTLTPKESNTGTPTMHPTGVSGEPTALPPNSSGGVPTLTPTESNTGTPTMHPTGVSGEQTDHPPNSSGGVPTLTPKESNTGTPTMHPTGVSGEPTALPPNSSGGVPTLTPKESNTGTRTMHPTGISGEPTALPPKSSGGVPTLTPKESNTGTPTMHPTGVSGEPTAHLSTGRTGIPSVNRCTQSHWSSWINRDNPNIGVGDYESMTDKEKADFCIGGNIKSIECVTTDGVASYSSGEIMSCTLLNGFSCNNQHNAPVPCSDYKIRYFCLCEETSSTTSVKPTSTIPFNGTLPPTLHLTCGWSPWLNGDRPNFGSADAGDLETIGSLKTKFGLCKNIVDIACRVAGTDTLADAAGQTEVLCDSVNGLRCYNRDQQGGMCYDYEVSVLCWAAECSQQVTPTLVTGANRTTVVCPPGEVWESCAQNCSDLCESYAQSTGLCNSENPCVPMCRNPIVKHKCALGELLKDKNTCVAKQMCPCIKPDGSVAQAYETWPSPTDNCSLCQCSNNEINCKTYENCYAIPQATTTTLIPPMLNGSIPTIRPIITYPDCGWTAWINSDRPSYGNGDFEIISNIRRLNHFCVSPLLIECRDIRTHTAVKDGSQKVSCDVTTGLKCLNTDNAGGCNDYEIRFFCPCVCKFPTTVSPNPGSNRTPTQHPISASTGFPSEKPNRNFNKTTTKQPMSVSGGTPTLQPTMNNTTANSHSTKQPVHSGVTPTMSPTAPGVGVSTAGPVLCGWTTWMDGHKPDASTGESETFSELRTIYQFCKDIDIQGIECRVKDTHAMINQTDQVNVMCTIASGGLMCFGFEQPTGRCLDYEIRIFCEPAGQVCSGTSTGKPSAGSSSLTPTLPPPEHTNGSPTNKPPGMSAKLPTAFPPGMSTKLPTAHPPSKCVEKWSPWINRDTQPDGKEHEHMNATEKATFCVDGRVSGIECMTIDNIASYSSGEILECSMENGLICEDAVNAPIPCSDYKVRYHCECPALIPTNPPTTVTVPYIVCREKMGMENGHIVTNMISVSSSRDGNLNPASARLNSHGAWTPNHNDQKQYIQVNFLKPMLLTGIITQGRENSGSYVTSYKVLFSNDGFIWSPYQDFGQDKIFSGNNNSGSMATNWFDHPIRAQYIRVVPLTWKGVIALRMELLGCYEGYPSVTTVPQPTFTQSVVTPNTPPTVSNICIFWDVWVNEGHLTLTSGGDSEPISALQSLSERCTTPIMIDCVRASDELPYDQAGQKVKCDLWNGLQCFNADNSPLCYDYKARLGCLKNTTECLNSVSTTQPGTTSTVNKRVLRCFEGLDISACPKDGCADGLYCDGRQCVTKDKCPCLMDGQILMSGGFKERSNCETCQCIAGE</sequence>
<feature type="region of interest" description="Disordered" evidence="5">
    <location>
        <begin position="3625"/>
        <end position="3644"/>
    </location>
</feature>
<feature type="compositionally biased region" description="Polar residues" evidence="5">
    <location>
        <begin position="3014"/>
        <end position="3044"/>
    </location>
</feature>
<dbReference type="EMBL" id="CP111018">
    <property type="protein sequence ID" value="WAR09816.1"/>
    <property type="molecule type" value="Genomic_DNA"/>
</dbReference>
<feature type="compositionally biased region" description="Low complexity" evidence="5">
    <location>
        <begin position="1814"/>
        <end position="1825"/>
    </location>
</feature>
<comment type="subcellular location">
    <subcellularLocation>
        <location evidence="1">Secreted</location>
    </subcellularLocation>
</comment>
<dbReference type="CDD" id="cd00057">
    <property type="entry name" value="FA58C"/>
    <property type="match status" value="6"/>
</dbReference>
<keyword evidence="4" id="KW-0325">Glycoprotein</keyword>
<feature type="compositionally biased region" description="Low complexity" evidence="5">
    <location>
        <begin position="3383"/>
        <end position="3396"/>
    </location>
</feature>
<feature type="region of interest" description="Disordered" evidence="5">
    <location>
        <begin position="3071"/>
        <end position="3114"/>
    </location>
</feature>
<feature type="compositionally biased region" description="Low complexity" evidence="5">
    <location>
        <begin position="953"/>
        <end position="986"/>
    </location>
</feature>
<gene>
    <name evidence="7" type="ORF">MAR_034892</name>
</gene>
<feature type="compositionally biased region" description="Polar residues" evidence="5">
    <location>
        <begin position="2174"/>
        <end position="2186"/>
    </location>
</feature>
<feature type="region of interest" description="Disordered" evidence="5">
    <location>
        <begin position="196"/>
        <end position="219"/>
    </location>
</feature>
<accession>A0ABY7EM48</accession>
<feature type="compositionally biased region" description="Low complexity" evidence="5">
    <location>
        <begin position="2917"/>
        <end position="2942"/>
    </location>
</feature>
<feature type="domain" description="F5/8 type C" evidence="6">
    <location>
        <begin position="315"/>
        <end position="380"/>
    </location>
</feature>
<feature type="compositionally biased region" description="Polar residues" evidence="5">
    <location>
        <begin position="1235"/>
        <end position="1245"/>
    </location>
</feature>
<feature type="compositionally biased region" description="Low complexity" evidence="5">
    <location>
        <begin position="1246"/>
        <end position="1278"/>
    </location>
</feature>
<evidence type="ECO:0000313" key="8">
    <source>
        <dbReference type="Proteomes" id="UP001164746"/>
    </source>
</evidence>
<name>A0ABY7EM48_MYAAR</name>
<feature type="compositionally biased region" description="Polar residues" evidence="5">
    <location>
        <begin position="3555"/>
        <end position="3571"/>
    </location>
</feature>
<evidence type="ECO:0000313" key="7">
    <source>
        <dbReference type="EMBL" id="WAR09816.1"/>
    </source>
</evidence>
<dbReference type="SUPFAM" id="SSF49785">
    <property type="entry name" value="Galactose-binding domain-like"/>
    <property type="match status" value="7"/>
</dbReference>